<name>A0A1Z5KJJ3_FISSO</name>
<keyword evidence="5" id="KW-0653">Protein transport</keyword>
<comment type="caution">
    <text evidence="6">The sequence shown here is derived from an EMBL/GenBank/DDBJ whole genome shotgun (WGS) entry which is preliminary data.</text>
</comment>
<reference evidence="6 7" key="1">
    <citation type="journal article" date="2015" name="Plant Cell">
        <title>Oil accumulation by the oleaginous diatom Fistulifera solaris as revealed by the genome and transcriptome.</title>
        <authorList>
            <person name="Tanaka T."/>
            <person name="Maeda Y."/>
            <person name="Veluchamy A."/>
            <person name="Tanaka M."/>
            <person name="Abida H."/>
            <person name="Marechal E."/>
            <person name="Bowler C."/>
            <person name="Muto M."/>
            <person name="Sunaga Y."/>
            <person name="Tanaka M."/>
            <person name="Yoshino T."/>
            <person name="Taniguchi T."/>
            <person name="Fukuda Y."/>
            <person name="Nemoto M."/>
            <person name="Matsumoto M."/>
            <person name="Wong P.S."/>
            <person name="Aburatani S."/>
            <person name="Fujibuchi W."/>
        </authorList>
    </citation>
    <scope>NUCLEOTIDE SEQUENCE [LARGE SCALE GENOMIC DNA]</scope>
    <source>
        <strain evidence="6 7">JPCC DA0580</strain>
    </source>
</reference>
<keyword evidence="7" id="KW-1185">Reference proteome</keyword>
<dbReference type="InterPro" id="IPR040122">
    <property type="entry name" value="Importin_beta"/>
</dbReference>
<keyword evidence="3" id="KW-0963">Cytoplasm</keyword>
<evidence type="ECO:0008006" key="8">
    <source>
        <dbReference type="Google" id="ProtNLM"/>
    </source>
</evidence>
<dbReference type="InterPro" id="IPR016024">
    <property type="entry name" value="ARM-type_fold"/>
</dbReference>
<protein>
    <recommendedName>
        <fullName evidence="8">TOG domain-containing protein</fullName>
    </recommendedName>
</protein>
<dbReference type="FunCoup" id="A0A1Z5KJJ3">
    <property type="interactions" value="862"/>
</dbReference>
<organism evidence="6 7">
    <name type="scientific">Fistulifera solaris</name>
    <name type="common">Oleaginous diatom</name>
    <dbReference type="NCBI Taxonomy" id="1519565"/>
    <lineage>
        <taxon>Eukaryota</taxon>
        <taxon>Sar</taxon>
        <taxon>Stramenopiles</taxon>
        <taxon>Ochrophyta</taxon>
        <taxon>Bacillariophyta</taxon>
        <taxon>Bacillariophyceae</taxon>
        <taxon>Bacillariophycidae</taxon>
        <taxon>Naviculales</taxon>
        <taxon>Naviculaceae</taxon>
        <taxon>Fistulifera</taxon>
    </lineage>
</organism>
<sequence>MSPVVTKDFLKALLSPDGSQRIPAETYWKSLPVEQRVHALMHALATHTEPWQQQLVAVLLRRDILLLTEEPLLQSLLKELLPLTATSTSIGDCVTEITFVLHEINASSSIPAMQTILQTSSDAVKQGHPMALKLWISLAERIPSIFGPMTVVCDHLQAAVRSRASPALVMQLVVQAAQATNDASLLEQMSITCVMPLLQTTTYDEGTLHALLESLLDAATDAPALLRPLIETVTHFCCAAAGTILLPSVQVLVTYADTYARMHQRHQLPALIAALEQELLPHMLQKLLEFAEFDAETWAEVQLEEAMHEEDDDYTAQLLQDMLRLMGSQVLVRTILPAVQPCLMDLQLPWKAHRGALVALQSAAMALPVAFAQYAPVALQWALQQCQSSHCVLQYNALVLLGLLVDHVDQENLPLVVDAISHLLRSPLVKVASTAACCVVSLARSDNEMQSYVGTLLEALSSVLAHPVAQVRAVGAVAALAQVSQEDFVPYYAGVMPGLLSLFSQPQSEEYMRSAALETATIVGQAVGKDIFHSDAIQFLQSILSQSQPPLEHLVACARIASVLEDSYTPYCAAVVPHLLQRAAESTDVTLSEGTEQDLAATKENRVVVNEEDGTQSMTVALPGRGYTKVTLNTSSMQEKTLAIRAIYEHAAALGANFGPYVKVSFDTLLPLLQFRYSSELRAVSAQTLAAVFEASCAAGVDANSLEFSRSIFPVLVRAIYNQIESEDPEEMENLFALADSLSDILYAVYIRLDDSDALLANFDLDQSNQLVRSCIQSLVACLRRRDEISKQLTNASSEDEVEDIKKQLASEDNLLTPLVDSIGYNLKIFKHEFYPIFRKEVAPILGPYLNGGNDAQATLSAVCLFDDCVEHCGPEAAATVGPVLAEAVVKGLSSTNDDLIRASIYGVTQIARYSPSSVLSAHINAIIPRVASFAAEQVKESHAAIYENAASALASLILFPKAPFRGSSVMKVDTALQLFVAALPLSEDGDEAKICHAGFCDLLEDESTAKHMMHMIGADAIVEIIGNTLALVFEDQEVATDETVARFTQILARLQQQIPNLSLHNLSDESQSAIHAAMGQYAYTSSKVVTP</sequence>
<dbReference type="PANTHER" id="PTHR10527">
    <property type="entry name" value="IMPORTIN BETA"/>
    <property type="match status" value="1"/>
</dbReference>
<dbReference type="SUPFAM" id="SSF48371">
    <property type="entry name" value="ARM repeat"/>
    <property type="match status" value="2"/>
</dbReference>
<dbReference type="OrthoDB" id="543373at2759"/>
<dbReference type="Proteomes" id="UP000198406">
    <property type="component" value="Unassembled WGS sequence"/>
</dbReference>
<evidence type="ECO:0000256" key="2">
    <source>
        <dbReference type="ARBA" id="ARBA00022448"/>
    </source>
</evidence>
<evidence type="ECO:0000256" key="5">
    <source>
        <dbReference type="ARBA" id="ARBA00022927"/>
    </source>
</evidence>
<dbReference type="GO" id="GO:0005737">
    <property type="term" value="C:cytoplasm"/>
    <property type="evidence" value="ECO:0007669"/>
    <property type="project" value="UniProtKB-SubCell"/>
</dbReference>
<evidence type="ECO:0000313" key="6">
    <source>
        <dbReference type="EMBL" id="GAX26367.1"/>
    </source>
</evidence>
<dbReference type="EMBL" id="BDSP01000242">
    <property type="protein sequence ID" value="GAX26367.1"/>
    <property type="molecule type" value="Genomic_DNA"/>
</dbReference>
<dbReference type="InterPro" id="IPR011989">
    <property type="entry name" value="ARM-like"/>
</dbReference>
<comment type="subcellular location">
    <subcellularLocation>
        <location evidence="1">Cytoplasm</location>
    </subcellularLocation>
</comment>
<accession>A0A1Z5KJJ3</accession>
<dbReference type="GO" id="GO:0006606">
    <property type="term" value="P:protein import into nucleus"/>
    <property type="evidence" value="ECO:0007669"/>
    <property type="project" value="InterPro"/>
</dbReference>
<dbReference type="AlphaFoldDB" id="A0A1Z5KJJ3"/>
<keyword evidence="2" id="KW-0813">Transport</keyword>
<evidence type="ECO:0000313" key="7">
    <source>
        <dbReference type="Proteomes" id="UP000198406"/>
    </source>
</evidence>
<evidence type="ECO:0000256" key="1">
    <source>
        <dbReference type="ARBA" id="ARBA00004496"/>
    </source>
</evidence>
<evidence type="ECO:0000256" key="3">
    <source>
        <dbReference type="ARBA" id="ARBA00022490"/>
    </source>
</evidence>
<keyword evidence="4" id="KW-0677">Repeat</keyword>
<proteinExistence type="predicted"/>
<evidence type="ECO:0000256" key="4">
    <source>
        <dbReference type="ARBA" id="ARBA00022737"/>
    </source>
</evidence>
<dbReference type="InParanoid" id="A0A1Z5KJJ3"/>
<dbReference type="Gene3D" id="1.25.10.10">
    <property type="entry name" value="Leucine-rich Repeat Variant"/>
    <property type="match status" value="1"/>
</dbReference>
<gene>
    <name evidence="6" type="ORF">FisN_2Hh215</name>
</gene>